<dbReference type="EMBL" id="CP011971">
    <property type="protein sequence ID" value="AMN48260.1"/>
    <property type="molecule type" value="Genomic_DNA"/>
</dbReference>
<evidence type="ECO:0000256" key="1">
    <source>
        <dbReference type="SAM" id="MobiDB-lite"/>
    </source>
</evidence>
<gene>
    <name evidence="2" type="ORF">ACG33_14365</name>
</gene>
<name>A0A127FEB6_STEDE</name>
<evidence type="ECO:0000313" key="2">
    <source>
        <dbReference type="EMBL" id="AMN48260.1"/>
    </source>
</evidence>
<organism evidence="2 3">
    <name type="scientific">Steroidobacter denitrificans</name>
    <dbReference type="NCBI Taxonomy" id="465721"/>
    <lineage>
        <taxon>Bacteria</taxon>
        <taxon>Pseudomonadati</taxon>
        <taxon>Pseudomonadota</taxon>
        <taxon>Gammaproteobacteria</taxon>
        <taxon>Steroidobacterales</taxon>
        <taxon>Steroidobacteraceae</taxon>
        <taxon>Steroidobacter</taxon>
    </lineage>
</organism>
<dbReference type="RefSeq" id="WP_066922205.1">
    <property type="nucleotide sequence ID" value="NZ_CP011971.1"/>
</dbReference>
<proteinExistence type="predicted"/>
<dbReference type="AlphaFoldDB" id="A0A127FEB6"/>
<dbReference type="Proteomes" id="UP000070250">
    <property type="component" value="Chromosome"/>
</dbReference>
<dbReference type="STRING" id="465721.ACG33_14365"/>
<dbReference type="KEGG" id="sdf:ACG33_14365"/>
<reference evidence="2 3" key="1">
    <citation type="submission" date="2015-06" db="EMBL/GenBank/DDBJ databases">
        <title>A Comprehensive Approach to Explore the Metabolic and Phylogenetic Diversity of Bacterial Steroid Degradation in the Environment: Testosterone as an Example.</title>
        <authorList>
            <person name="Yang F.-C."/>
            <person name="Chen Y.-L."/>
            <person name="Yu C.-P."/>
            <person name="Tang S.-L."/>
            <person name="Wang P.-H."/>
            <person name="Ismail W."/>
            <person name="Wang C.-H."/>
            <person name="Yang C.-Y."/>
            <person name="Chiang Y.-R."/>
        </authorList>
    </citation>
    <scope>NUCLEOTIDE SEQUENCE [LARGE SCALE GENOMIC DNA]</scope>
    <source>
        <strain evidence="2 3">DSM 18526</strain>
    </source>
</reference>
<protein>
    <submittedName>
        <fullName evidence="2">Uncharacterized protein</fullName>
    </submittedName>
</protein>
<accession>A0A127FEB6</accession>
<keyword evidence="3" id="KW-1185">Reference proteome</keyword>
<feature type="compositionally biased region" description="Basic and acidic residues" evidence="1">
    <location>
        <begin position="70"/>
        <end position="85"/>
    </location>
</feature>
<evidence type="ECO:0000313" key="3">
    <source>
        <dbReference type="Proteomes" id="UP000070250"/>
    </source>
</evidence>
<feature type="region of interest" description="Disordered" evidence="1">
    <location>
        <begin position="63"/>
        <end position="85"/>
    </location>
</feature>
<sequence length="85" mass="9944">MAEPGSSKETMEASVNDRVATLLSRLVPDVVFDEPFESRFRPWYTEHSHTRIRQTMWTANTNSWSPAHFAHSDAERHRPPNIEHR</sequence>